<sequence length="125" mass="14490">MSLRRSDRIRRLTAISDFDIGDEADPTSFKEAMKSQNSNKWREAMLNELESMKNNQRDRARGLGLSQKTYIKRILKRFDMSICSGQKIPLAKGDLKNEYCPKNKEEEDEMRNKSYASLVGSIMYA</sequence>
<dbReference type="Proteomes" id="UP001054821">
    <property type="component" value="Chromosome 7"/>
</dbReference>
<evidence type="ECO:0000313" key="1">
    <source>
        <dbReference type="EMBL" id="KAI5316985.1"/>
    </source>
</evidence>
<accession>A0AAD4V1X3</accession>
<proteinExistence type="predicted"/>
<organism evidence="1 2">
    <name type="scientific">Prunus dulcis</name>
    <name type="common">Almond</name>
    <name type="synonym">Amygdalus dulcis</name>
    <dbReference type="NCBI Taxonomy" id="3755"/>
    <lineage>
        <taxon>Eukaryota</taxon>
        <taxon>Viridiplantae</taxon>
        <taxon>Streptophyta</taxon>
        <taxon>Embryophyta</taxon>
        <taxon>Tracheophyta</taxon>
        <taxon>Spermatophyta</taxon>
        <taxon>Magnoliopsida</taxon>
        <taxon>eudicotyledons</taxon>
        <taxon>Gunneridae</taxon>
        <taxon>Pentapetalae</taxon>
        <taxon>rosids</taxon>
        <taxon>fabids</taxon>
        <taxon>Rosales</taxon>
        <taxon>Rosaceae</taxon>
        <taxon>Amygdaloideae</taxon>
        <taxon>Amygdaleae</taxon>
        <taxon>Prunus</taxon>
    </lineage>
</organism>
<dbReference type="AlphaFoldDB" id="A0AAD4V1X3"/>
<evidence type="ECO:0008006" key="3">
    <source>
        <dbReference type="Google" id="ProtNLM"/>
    </source>
</evidence>
<reference evidence="1 2" key="1">
    <citation type="journal article" date="2022" name="G3 (Bethesda)">
        <title>Whole-genome sequence and methylome profiling of the almond [Prunus dulcis (Mill.) D.A. Webb] cultivar 'Nonpareil'.</title>
        <authorList>
            <person name="D'Amico-Willman K.M."/>
            <person name="Ouma W.Z."/>
            <person name="Meulia T."/>
            <person name="Sideli G.M."/>
            <person name="Gradziel T.M."/>
            <person name="Fresnedo-Ramirez J."/>
        </authorList>
    </citation>
    <scope>NUCLEOTIDE SEQUENCE [LARGE SCALE GENOMIC DNA]</scope>
    <source>
        <strain evidence="1">Clone GOH B32 T37-40</strain>
    </source>
</reference>
<comment type="caution">
    <text evidence="1">The sequence shown here is derived from an EMBL/GenBank/DDBJ whole genome shotgun (WGS) entry which is preliminary data.</text>
</comment>
<protein>
    <recommendedName>
        <fullName evidence="3">Retrovirus-related Pol polyprotein from transposon TNT 1-94</fullName>
    </recommendedName>
</protein>
<evidence type="ECO:0000313" key="2">
    <source>
        <dbReference type="Proteomes" id="UP001054821"/>
    </source>
</evidence>
<name>A0AAD4V1X3_PRUDU</name>
<gene>
    <name evidence="1" type="ORF">L3X38_036692</name>
</gene>
<keyword evidence="2" id="KW-1185">Reference proteome</keyword>
<dbReference type="EMBL" id="JAJFAZ020000007">
    <property type="protein sequence ID" value="KAI5316985.1"/>
    <property type="molecule type" value="Genomic_DNA"/>
</dbReference>